<dbReference type="Proteomes" id="UP000031977">
    <property type="component" value="Unassembled WGS sequence"/>
</dbReference>
<proteinExistence type="predicted"/>
<feature type="domain" description="Zinc-ribbon" evidence="2">
    <location>
        <begin position="2"/>
        <end position="24"/>
    </location>
</feature>
<accession>A0A0C3HM49</accession>
<name>A0A0C3HM49_9VIBR</name>
<organism evidence="3 4">
    <name type="scientific">Vibrio mytili</name>
    <dbReference type="NCBI Taxonomy" id="50718"/>
    <lineage>
        <taxon>Bacteria</taxon>
        <taxon>Pseudomonadati</taxon>
        <taxon>Pseudomonadota</taxon>
        <taxon>Gammaproteobacteria</taxon>
        <taxon>Vibrionales</taxon>
        <taxon>Vibrionaceae</taxon>
        <taxon>Vibrio</taxon>
    </lineage>
</organism>
<keyword evidence="1" id="KW-1133">Transmembrane helix</keyword>
<feature type="transmembrane region" description="Helical" evidence="1">
    <location>
        <begin position="84"/>
        <end position="106"/>
    </location>
</feature>
<evidence type="ECO:0000313" key="3">
    <source>
        <dbReference type="EMBL" id="KIN09211.1"/>
    </source>
</evidence>
<dbReference type="InterPro" id="IPR026870">
    <property type="entry name" value="Zinc_ribbon_dom"/>
</dbReference>
<comment type="caution">
    <text evidence="3">The sequence shown here is derived from an EMBL/GenBank/DDBJ whole genome shotgun (WGS) entry which is preliminary data.</text>
</comment>
<dbReference type="AlphaFoldDB" id="A0A0C3HM49"/>
<protein>
    <recommendedName>
        <fullName evidence="2">Zinc-ribbon domain-containing protein</fullName>
    </recommendedName>
</protein>
<keyword evidence="1" id="KW-0472">Membrane</keyword>
<keyword evidence="4" id="KW-1185">Reference proteome</keyword>
<sequence length="204" mass="22627">MYCKKCGNEVEETDHFCSKCGSKLSGESQSASGDGSVNIAGANKIDNSNIHIGDIYENSPDGETAYIDRTYVKRFELAGSQVKASWFTFSGAVGFLGSLASIFSLWATNWQYVGLLIFALSFSLLMFGLTLKRIRFVRLPITKYNLEANVDGLVFITKVEGACPKCDGKLELVDIKVAQDTTKTFVRCNRYGKHIWEFDPTVLK</sequence>
<keyword evidence="1" id="KW-0812">Transmembrane</keyword>
<feature type="transmembrane region" description="Helical" evidence="1">
    <location>
        <begin position="112"/>
        <end position="131"/>
    </location>
</feature>
<dbReference type="EMBL" id="JXOK01000090">
    <property type="protein sequence ID" value="KIN09211.1"/>
    <property type="molecule type" value="Genomic_DNA"/>
</dbReference>
<reference evidence="3 4" key="1">
    <citation type="submission" date="2015-01" db="EMBL/GenBank/DDBJ databases">
        <title>Draft genome of Vibrio mytili type strain CAIM 528.</title>
        <authorList>
            <person name="Gonzalez-Castillo A."/>
            <person name="Gomez-Gil B."/>
            <person name="Enciso-Ibarra J."/>
        </authorList>
    </citation>
    <scope>NUCLEOTIDE SEQUENCE [LARGE SCALE GENOMIC DNA]</scope>
    <source>
        <strain evidence="3 4">CAIM 528</strain>
    </source>
</reference>
<dbReference type="RefSeq" id="WP_041157167.1">
    <property type="nucleotide sequence ID" value="NZ_CBCRVP010000039.1"/>
</dbReference>
<gene>
    <name evidence="3" type="ORF">SU60_20595</name>
</gene>
<evidence type="ECO:0000259" key="2">
    <source>
        <dbReference type="Pfam" id="PF13240"/>
    </source>
</evidence>
<evidence type="ECO:0000313" key="4">
    <source>
        <dbReference type="Proteomes" id="UP000031977"/>
    </source>
</evidence>
<evidence type="ECO:0000256" key="1">
    <source>
        <dbReference type="SAM" id="Phobius"/>
    </source>
</evidence>
<dbReference type="Pfam" id="PF13240">
    <property type="entry name" value="Zn_Ribbon_1"/>
    <property type="match status" value="1"/>
</dbReference>